<keyword evidence="1" id="KW-0812">Transmembrane</keyword>
<evidence type="ECO:0000313" key="3">
    <source>
        <dbReference type="Proteomes" id="UP000624404"/>
    </source>
</evidence>
<evidence type="ECO:0000256" key="1">
    <source>
        <dbReference type="SAM" id="Phobius"/>
    </source>
</evidence>
<keyword evidence="3" id="KW-1185">Reference proteome</keyword>
<gene>
    <name evidence="2" type="ORF">SCLTRI_LOCUS6584</name>
</gene>
<sequence>MSAPDLILQGILPQAIALEALESVQKVLFPLADIKSRGLLLSFTSISNCNFNIDMLRYESLSIRRPEENNVQYHYFGKRLVDLHYELMNPSPRGFEKWFERRSSPRFVMMATLAGVMLAIFLGLLGLVLAAFQTYIAYMAWKHPVQASLGP</sequence>
<evidence type="ECO:0000313" key="2">
    <source>
        <dbReference type="EMBL" id="CAD6446792.1"/>
    </source>
</evidence>
<dbReference type="AlphaFoldDB" id="A0A8H2ZPK8"/>
<organism evidence="2 3">
    <name type="scientific">Sclerotinia trifoliorum</name>
    <dbReference type="NCBI Taxonomy" id="28548"/>
    <lineage>
        <taxon>Eukaryota</taxon>
        <taxon>Fungi</taxon>
        <taxon>Dikarya</taxon>
        <taxon>Ascomycota</taxon>
        <taxon>Pezizomycotina</taxon>
        <taxon>Leotiomycetes</taxon>
        <taxon>Helotiales</taxon>
        <taxon>Sclerotiniaceae</taxon>
        <taxon>Sclerotinia</taxon>
    </lineage>
</organism>
<accession>A0A8H2ZPK8</accession>
<keyword evidence="1" id="KW-0472">Membrane</keyword>
<reference evidence="2" key="1">
    <citation type="submission" date="2020-10" db="EMBL/GenBank/DDBJ databases">
        <authorList>
            <person name="Kusch S."/>
        </authorList>
    </citation>
    <scope>NUCLEOTIDE SEQUENCE</scope>
    <source>
        <strain evidence="2">SwB9</strain>
    </source>
</reference>
<dbReference type="Proteomes" id="UP000624404">
    <property type="component" value="Unassembled WGS sequence"/>
</dbReference>
<comment type="caution">
    <text evidence="2">The sequence shown here is derived from an EMBL/GenBank/DDBJ whole genome shotgun (WGS) entry which is preliminary data.</text>
</comment>
<dbReference type="EMBL" id="CAJHIA010000021">
    <property type="protein sequence ID" value="CAD6446792.1"/>
    <property type="molecule type" value="Genomic_DNA"/>
</dbReference>
<dbReference type="OrthoDB" id="5428890at2759"/>
<name>A0A8H2ZPK8_9HELO</name>
<feature type="transmembrane region" description="Helical" evidence="1">
    <location>
        <begin position="107"/>
        <end position="132"/>
    </location>
</feature>
<proteinExistence type="predicted"/>
<keyword evidence="1" id="KW-1133">Transmembrane helix</keyword>
<protein>
    <submittedName>
        <fullName evidence="2">887b34f4-87ed-4948-aec6-0367f84edd97</fullName>
    </submittedName>
</protein>